<proteinExistence type="predicted"/>
<dbReference type="Pfam" id="PF01882">
    <property type="entry name" value="DUF58"/>
    <property type="match status" value="1"/>
</dbReference>
<dbReference type="Gene3D" id="3.40.50.410">
    <property type="entry name" value="von Willebrand factor, type A domain"/>
    <property type="match status" value="1"/>
</dbReference>
<dbReference type="RefSeq" id="WP_189566369.1">
    <property type="nucleotide sequence ID" value="NZ_BMXI01000001.1"/>
</dbReference>
<dbReference type="InterPro" id="IPR002881">
    <property type="entry name" value="DUF58"/>
</dbReference>
<keyword evidence="4" id="KW-1185">Reference proteome</keyword>
<reference evidence="3" key="1">
    <citation type="journal article" date="2014" name="Int. J. Syst. Evol. Microbiol.">
        <title>Complete genome sequence of Corynebacterium casei LMG S-19264T (=DSM 44701T), isolated from a smear-ripened cheese.</title>
        <authorList>
            <consortium name="US DOE Joint Genome Institute (JGI-PGF)"/>
            <person name="Walter F."/>
            <person name="Albersmeier A."/>
            <person name="Kalinowski J."/>
            <person name="Ruckert C."/>
        </authorList>
    </citation>
    <scope>NUCLEOTIDE SEQUENCE</scope>
    <source>
        <strain evidence="3">KCTC 12988</strain>
    </source>
</reference>
<dbReference type="Proteomes" id="UP000644507">
    <property type="component" value="Unassembled WGS sequence"/>
</dbReference>
<feature type="domain" description="VWFA" evidence="2">
    <location>
        <begin position="139"/>
        <end position="314"/>
    </location>
</feature>
<dbReference type="SMART" id="SM00327">
    <property type="entry name" value="VWA"/>
    <property type="match status" value="1"/>
</dbReference>
<evidence type="ECO:0000259" key="2">
    <source>
        <dbReference type="SMART" id="SM00327"/>
    </source>
</evidence>
<dbReference type="AlphaFoldDB" id="A0A918TBM0"/>
<dbReference type="PANTHER" id="PTHR33608">
    <property type="entry name" value="BLL2464 PROTEIN"/>
    <property type="match status" value="1"/>
</dbReference>
<name>A0A918TBM0_9BACT</name>
<evidence type="ECO:0000313" key="3">
    <source>
        <dbReference type="EMBL" id="GHC40609.1"/>
    </source>
</evidence>
<feature type="region of interest" description="Disordered" evidence="1">
    <location>
        <begin position="1"/>
        <end position="30"/>
    </location>
</feature>
<organism evidence="3 4">
    <name type="scientific">Roseibacillus persicicus</name>
    <dbReference type="NCBI Taxonomy" id="454148"/>
    <lineage>
        <taxon>Bacteria</taxon>
        <taxon>Pseudomonadati</taxon>
        <taxon>Verrucomicrobiota</taxon>
        <taxon>Verrucomicrobiia</taxon>
        <taxon>Verrucomicrobiales</taxon>
        <taxon>Verrucomicrobiaceae</taxon>
        <taxon>Roseibacillus</taxon>
    </lineage>
</organism>
<evidence type="ECO:0000313" key="4">
    <source>
        <dbReference type="Proteomes" id="UP000644507"/>
    </source>
</evidence>
<gene>
    <name evidence="3" type="ORF">GCM10007100_01390</name>
</gene>
<reference evidence="3" key="2">
    <citation type="submission" date="2020-09" db="EMBL/GenBank/DDBJ databases">
        <authorList>
            <person name="Sun Q."/>
            <person name="Kim S."/>
        </authorList>
    </citation>
    <scope>NUCLEOTIDE SEQUENCE</scope>
    <source>
        <strain evidence="3">KCTC 12988</strain>
    </source>
</reference>
<dbReference type="EMBL" id="BMXI01000001">
    <property type="protein sequence ID" value="GHC40609.1"/>
    <property type="molecule type" value="Genomic_DNA"/>
</dbReference>
<accession>A0A918TBM0</accession>
<dbReference type="InterPro" id="IPR036465">
    <property type="entry name" value="vWFA_dom_sf"/>
</dbReference>
<dbReference type="PANTHER" id="PTHR33608:SF7">
    <property type="entry name" value="DUF58 DOMAIN-CONTAINING PROTEIN"/>
    <property type="match status" value="1"/>
</dbReference>
<feature type="compositionally biased region" description="Pro residues" evidence="1">
    <location>
        <begin position="9"/>
        <end position="24"/>
    </location>
</feature>
<sequence>MNWLDKHIPPPLPKGPSLGPPPLPGQQSNAFARARAQAQKAAAATGGRIPEGRHEIGPDPSRVLLNEDELNRFKNLLVFAKAAIESRFAGRHKSTDLGSGGEFAEHRQYHPGMPTAAVDWQVYARTKRLFVKTYEELTDMAVHLIVDGSGSMSYQSRGQERKSLRAARTAAALACLMMRQGDKVGLTIFSRNIQSHLPTGGTERHLQEMLREMIKPALYSTGTTRIAQSLREASLLIKRRGRLVVVSDFLGEDPEDILDALGPFVHRRFQILLLQLSDPDERSLPDAPLARFVDAETGEQIEVEPAELRSAYEATVAERTLALQEGARQRGIEFAHLGTEKPYLEAIEAYLGFRRWSEVSPPTKTR</sequence>
<comment type="caution">
    <text evidence="3">The sequence shown here is derived from an EMBL/GenBank/DDBJ whole genome shotgun (WGS) entry which is preliminary data.</text>
</comment>
<evidence type="ECO:0000256" key="1">
    <source>
        <dbReference type="SAM" id="MobiDB-lite"/>
    </source>
</evidence>
<protein>
    <recommendedName>
        <fullName evidence="2">VWFA domain-containing protein</fullName>
    </recommendedName>
</protein>
<dbReference type="SUPFAM" id="SSF53300">
    <property type="entry name" value="vWA-like"/>
    <property type="match status" value="1"/>
</dbReference>
<dbReference type="InterPro" id="IPR002035">
    <property type="entry name" value="VWF_A"/>
</dbReference>